<protein>
    <submittedName>
        <fullName evidence="2">Uncharacterized protein</fullName>
    </submittedName>
</protein>
<dbReference type="AlphaFoldDB" id="A0A0A9E7M8"/>
<accession>A0A0A9E7M8</accession>
<sequence>MIVIMPNKKKTIGDREKEMIDRDPSMTTH</sequence>
<reference evidence="2" key="1">
    <citation type="submission" date="2014-09" db="EMBL/GenBank/DDBJ databases">
        <authorList>
            <person name="Magalhaes I.L.F."/>
            <person name="Oliveira U."/>
            <person name="Santos F.R."/>
            <person name="Vidigal T.H.D.A."/>
            <person name="Brescovit A.D."/>
            <person name="Santos A.J."/>
        </authorList>
    </citation>
    <scope>NUCLEOTIDE SEQUENCE</scope>
    <source>
        <tissue evidence="2">Shoot tissue taken approximately 20 cm above the soil surface</tissue>
    </source>
</reference>
<feature type="region of interest" description="Disordered" evidence="1">
    <location>
        <begin position="1"/>
        <end position="29"/>
    </location>
</feature>
<organism evidence="2">
    <name type="scientific">Arundo donax</name>
    <name type="common">Giant reed</name>
    <name type="synonym">Donax arundinaceus</name>
    <dbReference type="NCBI Taxonomy" id="35708"/>
    <lineage>
        <taxon>Eukaryota</taxon>
        <taxon>Viridiplantae</taxon>
        <taxon>Streptophyta</taxon>
        <taxon>Embryophyta</taxon>
        <taxon>Tracheophyta</taxon>
        <taxon>Spermatophyta</taxon>
        <taxon>Magnoliopsida</taxon>
        <taxon>Liliopsida</taxon>
        <taxon>Poales</taxon>
        <taxon>Poaceae</taxon>
        <taxon>PACMAD clade</taxon>
        <taxon>Arundinoideae</taxon>
        <taxon>Arundineae</taxon>
        <taxon>Arundo</taxon>
    </lineage>
</organism>
<evidence type="ECO:0000256" key="1">
    <source>
        <dbReference type="SAM" id="MobiDB-lite"/>
    </source>
</evidence>
<dbReference type="EMBL" id="GBRH01205913">
    <property type="protein sequence ID" value="JAD91982.1"/>
    <property type="molecule type" value="Transcribed_RNA"/>
</dbReference>
<proteinExistence type="predicted"/>
<feature type="compositionally biased region" description="Basic and acidic residues" evidence="1">
    <location>
        <begin position="11"/>
        <end position="29"/>
    </location>
</feature>
<reference evidence="2" key="2">
    <citation type="journal article" date="2015" name="Data Brief">
        <title>Shoot transcriptome of the giant reed, Arundo donax.</title>
        <authorList>
            <person name="Barrero R.A."/>
            <person name="Guerrero F.D."/>
            <person name="Moolhuijzen P."/>
            <person name="Goolsby J.A."/>
            <person name="Tidwell J."/>
            <person name="Bellgard S.E."/>
            <person name="Bellgard M.I."/>
        </authorList>
    </citation>
    <scope>NUCLEOTIDE SEQUENCE</scope>
    <source>
        <tissue evidence="2">Shoot tissue taken approximately 20 cm above the soil surface</tissue>
    </source>
</reference>
<name>A0A0A9E7M8_ARUDO</name>
<evidence type="ECO:0000313" key="2">
    <source>
        <dbReference type="EMBL" id="JAD91982.1"/>
    </source>
</evidence>